<protein>
    <submittedName>
        <fullName evidence="2">Uncharacterized protein</fullName>
    </submittedName>
</protein>
<reference evidence="2" key="1">
    <citation type="submission" date="2016-03" db="EMBL/GenBank/DDBJ databases">
        <title>Draft genome sequence of Rosellinia necatrix.</title>
        <authorList>
            <person name="Kanematsu S."/>
        </authorList>
    </citation>
    <scope>NUCLEOTIDE SEQUENCE [LARGE SCALE GENOMIC DNA]</scope>
    <source>
        <strain evidence="2">W97</strain>
    </source>
</reference>
<accession>A0A1S8A4R3</accession>
<feature type="region of interest" description="Disordered" evidence="1">
    <location>
        <begin position="115"/>
        <end position="143"/>
    </location>
</feature>
<gene>
    <name evidence="2" type="ORF">SAMD00023353_0103980</name>
</gene>
<proteinExistence type="predicted"/>
<name>A0A1S8A4R3_ROSNE</name>
<evidence type="ECO:0000256" key="1">
    <source>
        <dbReference type="SAM" id="MobiDB-lite"/>
    </source>
</evidence>
<dbReference type="AlphaFoldDB" id="A0A1S8A4R3"/>
<evidence type="ECO:0000313" key="2">
    <source>
        <dbReference type="EMBL" id="GAW25098.1"/>
    </source>
</evidence>
<evidence type="ECO:0000313" key="3">
    <source>
        <dbReference type="Proteomes" id="UP000054516"/>
    </source>
</evidence>
<keyword evidence="3" id="KW-1185">Reference proteome</keyword>
<sequence>MERDGRAAKRAPLVLYPWSKPTVWPAPTRAHDAVLGQLKLSDGQACLQGRIMYEVRSSECRPSPRLVQLHSSIKSSDEVTFDDDQAVLGQLGRFSADLARFSDMPLFSWELAEHSGPSKRKHPRDEIGCIGTRGTPEIGTKAG</sequence>
<organism evidence="2">
    <name type="scientific">Rosellinia necatrix</name>
    <name type="common">White root-rot fungus</name>
    <dbReference type="NCBI Taxonomy" id="77044"/>
    <lineage>
        <taxon>Eukaryota</taxon>
        <taxon>Fungi</taxon>
        <taxon>Dikarya</taxon>
        <taxon>Ascomycota</taxon>
        <taxon>Pezizomycotina</taxon>
        <taxon>Sordariomycetes</taxon>
        <taxon>Xylariomycetidae</taxon>
        <taxon>Xylariales</taxon>
        <taxon>Xylariaceae</taxon>
        <taxon>Rosellinia</taxon>
    </lineage>
</organism>
<dbReference type="Proteomes" id="UP000054516">
    <property type="component" value="Unassembled WGS sequence"/>
</dbReference>
<dbReference type="EMBL" id="DF977446">
    <property type="protein sequence ID" value="GAW25098.1"/>
    <property type="molecule type" value="Genomic_DNA"/>
</dbReference>